<organism evidence="1 2">
    <name type="scientific">Flagellimonas hymeniacidonis</name>
    <dbReference type="NCBI Taxonomy" id="2603628"/>
    <lineage>
        <taxon>Bacteria</taxon>
        <taxon>Pseudomonadati</taxon>
        <taxon>Bacteroidota</taxon>
        <taxon>Flavobacteriia</taxon>
        <taxon>Flavobacteriales</taxon>
        <taxon>Flavobacteriaceae</taxon>
        <taxon>Flagellimonas</taxon>
    </lineage>
</organism>
<dbReference type="RefSeq" id="WP_147744766.1">
    <property type="nucleotide sequence ID" value="NZ_VRUR01000002.1"/>
</dbReference>
<reference evidence="1 2" key="1">
    <citation type="submission" date="2019-08" db="EMBL/GenBank/DDBJ databases">
        <title>Professor.</title>
        <authorList>
            <person name="Park J.S."/>
        </authorList>
    </citation>
    <scope>NUCLEOTIDE SEQUENCE [LARGE SCALE GENOMIC DNA]</scope>
    <source>
        <strain evidence="1 2">176CP5-101</strain>
    </source>
</reference>
<name>A0A5C8V4P7_9FLAO</name>
<evidence type="ECO:0000313" key="1">
    <source>
        <dbReference type="EMBL" id="TXN35995.1"/>
    </source>
</evidence>
<dbReference type="AlphaFoldDB" id="A0A5C8V4P7"/>
<dbReference type="Proteomes" id="UP000321456">
    <property type="component" value="Unassembled WGS sequence"/>
</dbReference>
<protein>
    <recommendedName>
        <fullName evidence="3">PrcB C-terminal domain-containing protein</fullName>
    </recommendedName>
</protein>
<dbReference type="EMBL" id="VRUR01000002">
    <property type="protein sequence ID" value="TXN35995.1"/>
    <property type="molecule type" value="Genomic_DNA"/>
</dbReference>
<proteinExistence type="predicted"/>
<sequence length="150" mass="16860">MKHVIIILLACLTSCKAQKEGQSEAEQQDENMILIDHDGYSGIDAFEASIIQDEKSLRSFYGKINQTRKPGLPVPSINFSENSLLIVCLGPQNSTVSPIVRKESESDGEMVISIALSDTTKSENQIISYPFYIYKIPQTSKKVDFRKKDW</sequence>
<gene>
    <name evidence="1" type="ORF">FVB32_15660</name>
</gene>
<accession>A0A5C8V4P7</accession>
<evidence type="ECO:0000313" key="2">
    <source>
        <dbReference type="Proteomes" id="UP000321456"/>
    </source>
</evidence>
<evidence type="ECO:0008006" key="3">
    <source>
        <dbReference type="Google" id="ProtNLM"/>
    </source>
</evidence>
<comment type="caution">
    <text evidence="1">The sequence shown here is derived from an EMBL/GenBank/DDBJ whole genome shotgun (WGS) entry which is preliminary data.</text>
</comment>
<keyword evidence="2" id="KW-1185">Reference proteome</keyword>